<evidence type="ECO:0000313" key="2">
    <source>
        <dbReference type="Proteomes" id="UP001148313"/>
    </source>
</evidence>
<reference evidence="1" key="1">
    <citation type="submission" date="2022-11" db="EMBL/GenBank/DDBJ databases">
        <title>Hoeflea poritis sp. nov., isolated from scleractinian coral Porites lutea.</title>
        <authorList>
            <person name="Zhang G."/>
            <person name="Wei Q."/>
            <person name="Cai L."/>
        </authorList>
    </citation>
    <scope>NUCLEOTIDE SEQUENCE</scope>
    <source>
        <strain evidence="1">E7-10</strain>
    </source>
</reference>
<dbReference type="RefSeq" id="WP_271091731.1">
    <property type="nucleotide sequence ID" value="NZ_JAPJZH010000016.1"/>
</dbReference>
<keyword evidence="2" id="KW-1185">Reference proteome</keyword>
<name>A0ABT4VUL6_9HYPH</name>
<evidence type="ECO:0000313" key="1">
    <source>
        <dbReference type="EMBL" id="MDA4847890.1"/>
    </source>
</evidence>
<gene>
    <name evidence="1" type="ORF">OOZ53_21210</name>
</gene>
<sequence length="398" mass="45188">MNDDRFKLIDLNPMISPDPAVLRRQARRPMNFRDADFDEKFDDTTIFYDVFEERPGSLCLIGPPLWNLSETVLKGRFSVGGEAVSAAPEARALDRCCAVELAAGPNGHPILEIETDTAALQSTIGKSHNDTFRGSRAMVTMSRDNELSWIDEWVRYHVRMQRADSFLFFDNQSTKYDAREIVDLARRIDGIRNFWVVDWPFKFGPSFGQLRFRGLFRPGILTLPFDLWRHGRKYQLWDSNFSKYAALELARRRFLRNASSVLNADIDELVLPASSGQTVFEAAEQSANGYLQYAGTWISSAIDGYTPGQGFRHRDFKYKKPQAGPSALKWCAVPQKIPPQSQWKIHCVTGMQPGTDAGIDYLHFTGINTNWKYERSVFATPPDAGYEVDDRLSGLFAA</sequence>
<proteinExistence type="predicted"/>
<accession>A0ABT4VUL6</accession>
<comment type="caution">
    <text evidence="1">The sequence shown here is derived from an EMBL/GenBank/DDBJ whole genome shotgun (WGS) entry which is preliminary data.</text>
</comment>
<protein>
    <submittedName>
        <fullName evidence="1">Uncharacterized protein</fullName>
    </submittedName>
</protein>
<organism evidence="1 2">
    <name type="scientific">Hoeflea poritis</name>
    <dbReference type="NCBI Taxonomy" id="2993659"/>
    <lineage>
        <taxon>Bacteria</taxon>
        <taxon>Pseudomonadati</taxon>
        <taxon>Pseudomonadota</taxon>
        <taxon>Alphaproteobacteria</taxon>
        <taxon>Hyphomicrobiales</taxon>
        <taxon>Rhizobiaceae</taxon>
        <taxon>Hoeflea</taxon>
    </lineage>
</organism>
<dbReference type="EMBL" id="JAPJZH010000016">
    <property type="protein sequence ID" value="MDA4847890.1"/>
    <property type="molecule type" value="Genomic_DNA"/>
</dbReference>
<dbReference type="Proteomes" id="UP001148313">
    <property type="component" value="Unassembled WGS sequence"/>
</dbReference>